<dbReference type="OrthoDB" id="3973241at2759"/>
<evidence type="ECO:0000256" key="3">
    <source>
        <dbReference type="ARBA" id="ARBA00041078"/>
    </source>
</evidence>
<comment type="caution">
    <text evidence="6">The sequence shown here is derived from an EMBL/GenBank/DDBJ whole genome shotgun (WGS) entry which is preliminary data.</text>
</comment>
<keyword evidence="7" id="KW-1185">Reference proteome</keyword>
<gene>
    <name evidence="6" type="ORF">BOKJ2_LOCUS10485</name>
</gene>
<sequence length="221" mass="24621">MRRVFGSSKPKAPPPNLSDAIANVDARADTIEKKIAKLDADLVKMKDQMKGMREGPSKNLVKQRALRLLKQKRQYENQSAQLGTQSFNMEQSNFAIQSMKDNQVTFNAMKDGLKVMQKEYKKMNIDAIDNLNDEMEDMLEMNNEVQDALSRQYDCADIDETELEAELEALGNELDFDADSSYLDEAINAPGVPTKDPGAPSASKTENGVLVDEFGLPKLPA</sequence>
<evidence type="ECO:0000256" key="2">
    <source>
        <dbReference type="ARBA" id="ARBA00023054"/>
    </source>
</evidence>
<organism evidence="6 7">
    <name type="scientific">Bursaphelenchus okinawaensis</name>
    <dbReference type="NCBI Taxonomy" id="465554"/>
    <lineage>
        <taxon>Eukaryota</taxon>
        <taxon>Metazoa</taxon>
        <taxon>Ecdysozoa</taxon>
        <taxon>Nematoda</taxon>
        <taxon>Chromadorea</taxon>
        <taxon>Rhabditida</taxon>
        <taxon>Tylenchina</taxon>
        <taxon>Tylenchomorpha</taxon>
        <taxon>Aphelenchoidea</taxon>
        <taxon>Aphelenchoididae</taxon>
        <taxon>Bursaphelenchus</taxon>
    </lineage>
</organism>
<keyword evidence="2 4" id="KW-0175">Coiled coil</keyword>
<dbReference type="Proteomes" id="UP000614601">
    <property type="component" value="Unassembled WGS sequence"/>
</dbReference>
<feature type="region of interest" description="Disordered" evidence="5">
    <location>
        <begin position="185"/>
        <end position="221"/>
    </location>
</feature>
<protein>
    <recommendedName>
        <fullName evidence="3">Charged multivesicular body protein 5</fullName>
    </recommendedName>
</protein>
<evidence type="ECO:0000256" key="4">
    <source>
        <dbReference type="SAM" id="Coils"/>
    </source>
</evidence>
<proteinExistence type="inferred from homology"/>
<feature type="region of interest" description="Disordered" evidence="5">
    <location>
        <begin position="1"/>
        <end position="21"/>
    </location>
</feature>
<dbReference type="GO" id="GO:0006900">
    <property type="term" value="P:vesicle budding from membrane"/>
    <property type="evidence" value="ECO:0007669"/>
    <property type="project" value="TreeGrafter"/>
</dbReference>
<evidence type="ECO:0000313" key="7">
    <source>
        <dbReference type="Proteomes" id="UP000614601"/>
    </source>
</evidence>
<dbReference type="AlphaFoldDB" id="A0A811L3M2"/>
<dbReference type="GO" id="GO:0032511">
    <property type="term" value="P:late endosome to vacuole transport via multivesicular body sorting pathway"/>
    <property type="evidence" value="ECO:0007669"/>
    <property type="project" value="TreeGrafter"/>
</dbReference>
<dbReference type="Proteomes" id="UP000783686">
    <property type="component" value="Unassembled WGS sequence"/>
</dbReference>
<evidence type="ECO:0000256" key="5">
    <source>
        <dbReference type="SAM" id="MobiDB-lite"/>
    </source>
</evidence>
<dbReference type="GO" id="GO:0005771">
    <property type="term" value="C:multivesicular body"/>
    <property type="evidence" value="ECO:0007669"/>
    <property type="project" value="TreeGrafter"/>
</dbReference>
<name>A0A811L3M2_9BILA</name>
<dbReference type="InterPro" id="IPR005024">
    <property type="entry name" value="Snf7_fam"/>
</dbReference>
<evidence type="ECO:0000256" key="1">
    <source>
        <dbReference type="ARBA" id="ARBA00006190"/>
    </source>
</evidence>
<dbReference type="Gene3D" id="1.10.287.1060">
    <property type="entry name" value="ESAT-6-like"/>
    <property type="match status" value="1"/>
</dbReference>
<dbReference type="PANTHER" id="PTHR22761">
    <property type="entry name" value="CHARGED MULTIVESICULAR BODY PROTEIN"/>
    <property type="match status" value="1"/>
</dbReference>
<comment type="similarity">
    <text evidence="1">Belongs to the SNF7 family.</text>
</comment>
<dbReference type="Gene3D" id="6.10.250.1710">
    <property type="match status" value="1"/>
</dbReference>
<feature type="coiled-coil region" evidence="4">
    <location>
        <begin position="21"/>
        <end position="78"/>
    </location>
</feature>
<dbReference type="EMBL" id="CAJFDH010000005">
    <property type="protein sequence ID" value="CAD5223715.1"/>
    <property type="molecule type" value="Genomic_DNA"/>
</dbReference>
<evidence type="ECO:0000313" key="6">
    <source>
        <dbReference type="EMBL" id="CAD5223715.1"/>
    </source>
</evidence>
<dbReference type="Pfam" id="PF03357">
    <property type="entry name" value="Snf7"/>
    <property type="match status" value="1"/>
</dbReference>
<accession>A0A811L3M2</accession>
<dbReference type="EMBL" id="CAJFCW020000005">
    <property type="protein sequence ID" value="CAG9118571.1"/>
    <property type="molecule type" value="Genomic_DNA"/>
</dbReference>
<reference evidence="6" key="1">
    <citation type="submission" date="2020-09" db="EMBL/GenBank/DDBJ databases">
        <authorList>
            <person name="Kikuchi T."/>
        </authorList>
    </citation>
    <scope>NUCLEOTIDE SEQUENCE</scope>
    <source>
        <strain evidence="6">SH1</strain>
    </source>
</reference>
<dbReference type="PANTHER" id="PTHR22761:SF12">
    <property type="entry name" value="CHARGED MULTIVESICULAR BODY PROTEIN 5"/>
    <property type="match status" value="1"/>
</dbReference>